<organism evidence="1 2">
    <name type="scientific">Pectobacterium betavasculorum</name>
    <dbReference type="NCBI Taxonomy" id="55207"/>
    <lineage>
        <taxon>Bacteria</taxon>
        <taxon>Pseudomonadati</taxon>
        <taxon>Pseudomonadota</taxon>
        <taxon>Gammaproteobacteria</taxon>
        <taxon>Enterobacterales</taxon>
        <taxon>Pectobacteriaceae</taxon>
        <taxon>Pectobacterium</taxon>
    </lineage>
</organism>
<name>A0A093U718_9GAMM</name>
<proteinExistence type="predicted"/>
<evidence type="ECO:0000313" key="1">
    <source>
        <dbReference type="EMBL" id="KFX04043.1"/>
    </source>
</evidence>
<comment type="caution">
    <text evidence="1">The sequence shown here is derived from an EMBL/GenBank/DDBJ whole genome shotgun (WGS) entry which is preliminary data.</text>
</comment>
<evidence type="ECO:0000313" key="2">
    <source>
        <dbReference type="Proteomes" id="UP000032874"/>
    </source>
</evidence>
<gene>
    <name evidence="1" type="ORF">KP22_14425</name>
</gene>
<dbReference type="Proteomes" id="UP000032874">
    <property type="component" value="Unassembled WGS sequence"/>
</dbReference>
<dbReference type="EMBL" id="JQHM01000006">
    <property type="protein sequence ID" value="KFX04043.1"/>
    <property type="molecule type" value="Genomic_DNA"/>
</dbReference>
<accession>A0A093U718</accession>
<dbReference type="AlphaFoldDB" id="A0A093U718"/>
<dbReference type="RefSeq" id="WP_039324858.1">
    <property type="nucleotide sequence ID" value="NZ_JQHM01000006.1"/>
</dbReference>
<sequence length="328" mass="37904">MAGKNRMIVNFSSKKLRDLIVEIAEKNHMSHSKVIEKLVSFRLFESNGDPVIGAFCDASKTVMEQQQKDDGEFSVALRTPYIKHNVRLYKVFGDLSGKCSITVNHINNEKLNVLNFEKELRKLIEDKINGMKPHEWEGVFDSARITFADLWLIFFNKINVEYKVERRESNSSEVSVKYKASDICCIPFSFNKHASLKEKYCNAMNHLDFSSVRYHTFKSVATKGWCRNKYSHLLFIHQSSSSDKGGFFIGVQYEKNDVTFSDESPRSPFVHPEGTHMYTEKDSAEELYSLHRYAPYSDVNSELKISIYHEPANIKIQNLNPELKSKIK</sequence>
<reference evidence="1 2" key="1">
    <citation type="submission" date="2014-08" db="EMBL/GenBank/DDBJ databases">
        <title>Genome sequences of NCPPB Pectobacterium isolates.</title>
        <authorList>
            <person name="Glover R.H."/>
            <person name="Sapp M."/>
            <person name="Elphinstone J."/>
        </authorList>
    </citation>
    <scope>NUCLEOTIDE SEQUENCE [LARGE SCALE GENOMIC DNA]</scope>
    <source>
        <strain evidence="1 2">NCPPB 2795</strain>
    </source>
</reference>
<protein>
    <submittedName>
        <fullName evidence="1">Uncharacterized protein</fullName>
    </submittedName>
</protein>